<gene>
    <name evidence="2" type="ORF">CEXT_491331</name>
</gene>
<feature type="region of interest" description="Disordered" evidence="1">
    <location>
        <begin position="102"/>
        <end position="130"/>
    </location>
</feature>
<dbReference type="AlphaFoldDB" id="A0AAV4SXD3"/>
<comment type="caution">
    <text evidence="2">The sequence shown here is derived from an EMBL/GenBank/DDBJ whole genome shotgun (WGS) entry which is preliminary data.</text>
</comment>
<keyword evidence="3" id="KW-1185">Reference proteome</keyword>
<protein>
    <submittedName>
        <fullName evidence="2">Uncharacterized protein</fullName>
    </submittedName>
</protein>
<evidence type="ECO:0000313" key="2">
    <source>
        <dbReference type="EMBL" id="GIY37806.1"/>
    </source>
</evidence>
<feature type="compositionally biased region" description="Basic and acidic residues" evidence="1">
    <location>
        <begin position="104"/>
        <end position="118"/>
    </location>
</feature>
<sequence length="154" mass="17688">MSSRPWKQWPIIVPLPNLVSLGESAEHLKKLCPHPLEEGYILETKDEELHGVGFVRLVNGFSSEELTTVLFVIQYRLSVKSSTPKRQIQENEVHHSVWLSRGRGRTENHPAVRSESKTKMFPSRLNREEHSSSRNTLALKTYFAKGRRRICAGK</sequence>
<proteinExistence type="predicted"/>
<name>A0AAV4SXD3_CAEEX</name>
<reference evidence="2 3" key="1">
    <citation type="submission" date="2021-06" db="EMBL/GenBank/DDBJ databases">
        <title>Caerostris extrusa draft genome.</title>
        <authorList>
            <person name="Kono N."/>
            <person name="Arakawa K."/>
        </authorList>
    </citation>
    <scope>NUCLEOTIDE SEQUENCE [LARGE SCALE GENOMIC DNA]</scope>
</reference>
<dbReference type="EMBL" id="BPLR01010219">
    <property type="protein sequence ID" value="GIY37806.1"/>
    <property type="molecule type" value="Genomic_DNA"/>
</dbReference>
<accession>A0AAV4SXD3</accession>
<evidence type="ECO:0000313" key="3">
    <source>
        <dbReference type="Proteomes" id="UP001054945"/>
    </source>
</evidence>
<evidence type="ECO:0000256" key="1">
    <source>
        <dbReference type="SAM" id="MobiDB-lite"/>
    </source>
</evidence>
<dbReference type="Proteomes" id="UP001054945">
    <property type="component" value="Unassembled WGS sequence"/>
</dbReference>
<organism evidence="2 3">
    <name type="scientific">Caerostris extrusa</name>
    <name type="common">Bark spider</name>
    <name type="synonym">Caerostris bankana</name>
    <dbReference type="NCBI Taxonomy" id="172846"/>
    <lineage>
        <taxon>Eukaryota</taxon>
        <taxon>Metazoa</taxon>
        <taxon>Ecdysozoa</taxon>
        <taxon>Arthropoda</taxon>
        <taxon>Chelicerata</taxon>
        <taxon>Arachnida</taxon>
        <taxon>Araneae</taxon>
        <taxon>Araneomorphae</taxon>
        <taxon>Entelegynae</taxon>
        <taxon>Araneoidea</taxon>
        <taxon>Araneidae</taxon>
        <taxon>Caerostris</taxon>
    </lineage>
</organism>